<evidence type="ECO:0000259" key="1">
    <source>
        <dbReference type="PROSITE" id="PS51464"/>
    </source>
</evidence>
<dbReference type="Proteomes" id="UP000295124">
    <property type="component" value="Unassembled WGS sequence"/>
</dbReference>
<comment type="caution">
    <text evidence="2">The sequence shown here is derived from an EMBL/GenBank/DDBJ whole genome shotgun (WGS) entry which is preliminary data.</text>
</comment>
<organism evidence="2 3">
    <name type="scientific">Kribbella antibiotica</name>
    <dbReference type="NCBI Taxonomy" id="190195"/>
    <lineage>
        <taxon>Bacteria</taxon>
        <taxon>Bacillati</taxon>
        <taxon>Actinomycetota</taxon>
        <taxon>Actinomycetes</taxon>
        <taxon>Propionibacteriales</taxon>
        <taxon>Kribbellaceae</taxon>
        <taxon>Kribbella</taxon>
    </lineage>
</organism>
<evidence type="ECO:0000313" key="2">
    <source>
        <dbReference type="EMBL" id="TDD45303.1"/>
    </source>
</evidence>
<keyword evidence="3" id="KW-1185">Reference proteome</keyword>
<dbReference type="RefSeq" id="WP_132176864.1">
    <property type="nucleotide sequence ID" value="NZ_SMKX01000208.1"/>
</dbReference>
<dbReference type="Pfam" id="PF13580">
    <property type="entry name" value="SIS_2"/>
    <property type="match status" value="1"/>
</dbReference>
<dbReference type="GO" id="GO:1901135">
    <property type="term" value="P:carbohydrate derivative metabolic process"/>
    <property type="evidence" value="ECO:0007669"/>
    <property type="project" value="InterPro"/>
</dbReference>
<accession>A0A4R4YK56</accession>
<dbReference type="SUPFAM" id="SSF53697">
    <property type="entry name" value="SIS domain"/>
    <property type="match status" value="1"/>
</dbReference>
<protein>
    <submittedName>
        <fullName evidence="2">SIS domain-containing protein</fullName>
    </submittedName>
</protein>
<dbReference type="PROSITE" id="PS51464">
    <property type="entry name" value="SIS"/>
    <property type="match status" value="1"/>
</dbReference>
<dbReference type="InterPro" id="IPR046348">
    <property type="entry name" value="SIS_dom_sf"/>
</dbReference>
<proteinExistence type="predicted"/>
<dbReference type="GO" id="GO:0097367">
    <property type="term" value="F:carbohydrate derivative binding"/>
    <property type="evidence" value="ECO:0007669"/>
    <property type="project" value="InterPro"/>
</dbReference>
<name>A0A4R4YK56_9ACTN</name>
<dbReference type="Gene3D" id="3.40.50.10490">
    <property type="entry name" value="Glucose-6-phosphate isomerase like protein, domain 1"/>
    <property type="match status" value="1"/>
</dbReference>
<dbReference type="EMBL" id="SMKX01000208">
    <property type="protein sequence ID" value="TDD45303.1"/>
    <property type="molecule type" value="Genomic_DNA"/>
</dbReference>
<dbReference type="AlphaFoldDB" id="A0A4R4YK56"/>
<evidence type="ECO:0000313" key="3">
    <source>
        <dbReference type="Proteomes" id="UP000295124"/>
    </source>
</evidence>
<sequence length="157" mass="15934">MPSADVSLLAEYAARLTDAINTLARDESDAIDRAATVLAEQLRRDGLIYIYGPGAHSAIAVQDVFYRAGCPANVVPVTDTSTTLAAGALTSTQAERAPNHGATVVTASGVTPGDPFIIVNAFGINAAALDAARAAHSRGAYVIALTTPATTAALPAT</sequence>
<reference evidence="2 3" key="1">
    <citation type="submission" date="2019-03" db="EMBL/GenBank/DDBJ databases">
        <title>Draft genome sequences of novel Actinobacteria.</title>
        <authorList>
            <person name="Sahin N."/>
            <person name="Ay H."/>
            <person name="Saygin H."/>
        </authorList>
    </citation>
    <scope>NUCLEOTIDE SEQUENCE [LARGE SCALE GENOMIC DNA]</scope>
    <source>
        <strain evidence="2 3">JCM 13523</strain>
    </source>
</reference>
<dbReference type="OrthoDB" id="9805185at2"/>
<dbReference type="InterPro" id="IPR001347">
    <property type="entry name" value="SIS_dom"/>
</dbReference>
<gene>
    <name evidence="2" type="ORF">E1263_38900</name>
</gene>
<feature type="domain" description="SIS" evidence="1">
    <location>
        <begin position="38"/>
        <end position="157"/>
    </location>
</feature>
<feature type="non-terminal residue" evidence="2">
    <location>
        <position position="157"/>
    </location>
</feature>